<evidence type="ECO:0000256" key="1">
    <source>
        <dbReference type="SAM" id="MobiDB-lite"/>
    </source>
</evidence>
<dbReference type="Pfam" id="PF06051">
    <property type="entry name" value="DUF928"/>
    <property type="match status" value="1"/>
</dbReference>
<proteinExistence type="predicted"/>
<evidence type="ECO:0008006" key="4">
    <source>
        <dbReference type="Google" id="ProtNLM"/>
    </source>
</evidence>
<name>A0A9Q5ZAH9_NOSLI</name>
<feature type="region of interest" description="Disordered" evidence="1">
    <location>
        <begin position="37"/>
        <end position="56"/>
    </location>
</feature>
<evidence type="ECO:0000313" key="2">
    <source>
        <dbReference type="EMBL" id="PHK02240.1"/>
    </source>
</evidence>
<gene>
    <name evidence="2" type="ORF">VF08_19395</name>
</gene>
<dbReference type="InterPro" id="IPR010328">
    <property type="entry name" value="DUF928"/>
</dbReference>
<comment type="caution">
    <text evidence="2">The sequence shown here is derived from an EMBL/GenBank/DDBJ whole genome shotgun (WGS) entry which is preliminary data.</text>
</comment>
<dbReference type="AlphaFoldDB" id="A0A9Q5ZAH9"/>
<accession>A0A9Q5ZAH9</accession>
<reference evidence="2 3" key="1">
    <citation type="submission" date="2015-02" db="EMBL/GenBank/DDBJ databases">
        <title>Nostoc linckia genome annotation.</title>
        <authorList>
            <person name="Zhou Z."/>
        </authorList>
    </citation>
    <scope>NUCLEOTIDE SEQUENCE [LARGE SCALE GENOMIC DNA]</scope>
    <source>
        <strain evidence="3">z8</strain>
    </source>
</reference>
<protein>
    <recommendedName>
        <fullName evidence="4">DUF928 domain-containing protein</fullName>
    </recommendedName>
</protein>
<dbReference type="GeneID" id="57091747"/>
<evidence type="ECO:0000313" key="3">
    <source>
        <dbReference type="Proteomes" id="UP000222310"/>
    </source>
</evidence>
<sequence length="245" mass="27323">MSRLFNKTLTINLVTGSFVGLLLFLPAIAAANFRPSDRQPASDYTRSGGGRGCPNSKNQIPLTLLAPKTYIGYTASTRPTFVGYVSSSHEIEFQIFEFVSNKTVTPLSNPIKQKTSPGIFQVYLPENYPQLTVGKKYFWQVAISCPGDDLVERSEFMVVEIPSTIENKLLTTINGLQKSNTYAAANLWYEALAEALKSSNSQKLGQVGSNLIQEFAKYELVRDKDNEELVKKRIVNLQRIANQEK</sequence>
<organism evidence="2 3">
    <name type="scientific">Nostoc linckia z8</name>
    <dbReference type="NCBI Taxonomy" id="1628746"/>
    <lineage>
        <taxon>Bacteria</taxon>
        <taxon>Bacillati</taxon>
        <taxon>Cyanobacteriota</taxon>
        <taxon>Cyanophyceae</taxon>
        <taxon>Nostocales</taxon>
        <taxon>Nostocaceae</taxon>
        <taxon>Nostoc</taxon>
    </lineage>
</organism>
<dbReference type="Proteomes" id="UP000222310">
    <property type="component" value="Unassembled WGS sequence"/>
</dbReference>
<dbReference type="EMBL" id="LAHD01000057">
    <property type="protein sequence ID" value="PHK02240.1"/>
    <property type="molecule type" value="Genomic_DNA"/>
</dbReference>
<dbReference type="RefSeq" id="WP_099071897.1">
    <property type="nucleotide sequence ID" value="NZ_LAHD01000057.1"/>
</dbReference>